<dbReference type="EMBL" id="JAKMXF010000359">
    <property type="protein sequence ID" value="KAI6646236.1"/>
    <property type="molecule type" value="Genomic_DNA"/>
</dbReference>
<comment type="caution">
    <text evidence="1">The sequence shown here is derived from an EMBL/GenBank/DDBJ whole genome shotgun (WGS) entry which is preliminary data.</text>
</comment>
<protein>
    <submittedName>
        <fullName evidence="1">Zinc finger BED domain-containing protein 4-like</fullName>
    </submittedName>
</protein>
<organism evidence="1 2">
    <name type="scientific">Oopsacas minuta</name>
    <dbReference type="NCBI Taxonomy" id="111878"/>
    <lineage>
        <taxon>Eukaryota</taxon>
        <taxon>Metazoa</taxon>
        <taxon>Porifera</taxon>
        <taxon>Hexactinellida</taxon>
        <taxon>Hexasterophora</taxon>
        <taxon>Lyssacinosida</taxon>
        <taxon>Leucopsacidae</taxon>
        <taxon>Oopsacas</taxon>
    </lineage>
</organism>
<dbReference type="AlphaFoldDB" id="A0AAV7JC42"/>
<proteinExistence type="predicted"/>
<name>A0AAV7JC42_9METZ</name>
<sequence>MAGILDPRWKLDWYRPDEVTLYTNFLIEKVSLQYGPNKMDELETTASTARKRCRLFNFMVSQSIPISNSKGPSQTQVEIYLSQPTISENAEPLIYWEKEFPQLTKVALCYLATPLLQPLLKDCFR</sequence>
<gene>
    <name evidence="1" type="ORF">LOD99_9378</name>
</gene>
<dbReference type="SUPFAM" id="SSF53098">
    <property type="entry name" value="Ribonuclease H-like"/>
    <property type="match status" value="1"/>
</dbReference>
<dbReference type="InterPro" id="IPR012337">
    <property type="entry name" value="RNaseH-like_sf"/>
</dbReference>
<accession>A0AAV7JC42</accession>
<reference evidence="1 2" key="1">
    <citation type="journal article" date="2023" name="BMC Biol.">
        <title>The compact genome of the sponge Oopsacas minuta (Hexactinellida) is lacking key metazoan core genes.</title>
        <authorList>
            <person name="Santini S."/>
            <person name="Schenkelaars Q."/>
            <person name="Jourda C."/>
            <person name="Duchesne M."/>
            <person name="Belahbib H."/>
            <person name="Rocher C."/>
            <person name="Selva M."/>
            <person name="Riesgo A."/>
            <person name="Vervoort M."/>
            <person name="Leys S.P."/>
            <person name="Kodjabachian L."/>
            <person name="Le Bivic A."/>
            <person name="Borchiellini C."/>
            <person name="Claverie J.M."/>
            <person name="Renard E."/>
        </authorList>
    </citation>
    <scope>NUCLEOTIDE SEQUENCE [LARGE SCALE GENOMIC DNA]</scope>
    <source>
        <strain evidence="1">SPO-2</strain>
    </source>
</reference>
<keyword evidence="2" id="KW-1185">Reference proteome</keyword>
<evidence type="ECO:0000313" key="2">
    <source>
        <dbReference type="Proteomes" id="UP001165289"/>
    </source>
</evidence>
<evidence type="ECO:0000313" key="1">
    <source>
        <dbReference type="EMBL" id="KAI6646236.1"/>
    </source>
</evidence>
<dbReference type="Proteomes" id="UP001165289">
    <property type="component" value="Unassembled WGS sequence"/>
</dbReference>